<gene>
    <name evidence="3" type="ORF">FD09_GL000558</name>
</gene>
<feature type="domain" description="WxL" evidence="2">
    <location>
        <begin position="53"/>
        <end position="284"/>
    </location>
</feature>
<proteinExistence type="predicted"/>
<organism evidence="3 4">
    <name type="scientific">Schleiferilactobacillus perolens DSM 12744</name>
    <dbReference type="NCBI Taxonomy" id="1423792"/>
    <lineage>
        <taxon>Bacteria</taxon>
        <taxon>Bacillati</taxon>
        <taxon>Bacillota</taxon>
        <taxon>Bacilli</taxon>
        <taxon>Lactobacillales</taxon>
        <taxon>Lactobacillaceae</taxon>
        <taxon>Schleiferilactobacillus</taxon>
    </lineage>
</organism>
<comment type="caution">
    <text evidence="3">The sequence shown here is derived from an EMBL/GenBank/DDBJ whole genome shotgun (WGS) entry which is preliminary data.</text>
</comment>
<name>A0A0R1MUD7_9LACO</name>
<dbReference type="RefSeq" id="WP_057821287.1">
    <property type="nucleotide sequence ID" value="NZ_AZEC01000010.1"/>
</dbReference>
<evidence type="ECO:0000256" key="1">
    <source>
        <dbReference type="SAM" id="SignalP"/>
    </source>
</evidence>
<feature type="chain" id="PRO_5006408020" description="WxL domain-containing protein" evidence="1">
    <location>
        <begin position="17"/>
        <end position="286"/>
    </location>
</feature>
<reference evidence="3 4" key="1">
    <citation type="journal article" date="2015" name="Genome Announc.">
        <title>Expanding the biotechnology potential of lactobacilli through comparative genomics of 213 strains and associated genera.</title>
        <authorList>
            <person name="Sun Z."/>
            <person name="Harris H.M."/>
            <person name="McCann A."/>
            <person name="Guo C."/>
            <person name="Argimon S."/>
            <person name="Zhang W."/>
            <person name="Yang X."/>
            <person name="Jeffery I.B."/>
            <person name="Cooney J.C."/>
            <person name="Kagawa T.F."/>
            <person name="Liu W."/>
            <person name="Song Y."/>
            <person name="Salvetti E."/>
            <person name="Wrobel A."/>
            <person name="Rasinkangas P."/>
            <person name="Parkhill J."/>
            <person name="Rea M.C."/>
            <person name="O'Sullivan O."/>
            <person name="Ritari J."/>
            <person name="Douillard F.P."/>
            <person name="Paul Ross R."/>
            <person name="Yang R."/>
            <person name="Briner A.E."/>
            <person name="Felis G.E."/>
            <person name="de Vos W.M."/>
            <person name="Barrangou R."/>
            <person name="Klaenhammer T.R."/>
            <person name="Caufield P.W."/>
            <person name="Cui Y."/>
            <person name="Zhang H."/>
            <person name="O'Toole P.W."/>
        </authorList>
    </citation>
    <scope>NUCLEOTIDE SEQUENCE [LARGE SCALE GENOMIC DNA]</scope>
    <source>
        <strain evidence="3 4">DSM 12744</strain>
    </source>
</reference>
<sequence length="286" mass="29066">MAVLALSAMPLNSVFAADSPALPAGTPNSYNATDNTDKVKDNSGISDFGVGFKPGVLTLDQVPNFDFGIHSLGEAGTIDLPPAVGVKTATGFKAFPMLGDASTSANASGSRSLIVTDQTGSTSGWNVSVKVSEALTRTFNVAADGTATSASGAEVVPLTSALLAFNVVGSSDNKNSNSGSAYMGTYANGAFTPYAGDEAYSPNLIVGEGVIANPGIQTAVTLDAGVAGDAQTLLKVPGKTQTVSPGSYQLDFTKANSALLYVAPSKQQQGIFKGELTWTLQQNPVN</sequence>
<dbReference type="EMBL" id="AZEC01000010">
    <property type="protein sequence ID" value="KRL11949.1"/>
    <property type="molecule type" value="Genomic_DNA"/>
</dbReference>
<keyword evidence="1" id="KW-0732">Signal</keyword>
<dbReference type="Proteomes" id="UP000051330">
    <property type="component" value="Unassembled WGS sequence"/>
</dbReference>
<protein>
    <recommendedName>
        <fullName evidence="2">WxL domain-containing protein</fullName>
    </recommendedName>
</protein>
<dbReference type="AlphaFoldDB" id="A0A0R1MUD7"/>
<dbReference type="PATRIC" id="fig|1423792.3.peg.567"/>
<dbReference type="Pfam" id="PF13731">
    <property type="entry name" value="WxL"/>
    <property type="match status" value="1"/>
</dbReference>
<feature type="signal peptide" evidence="1">
    <location>
        <begin position="1"/>
        <end position="16"/>
    </location>
</feature>
<keyword evidence="4" id="KW-1185">Reference proteome</keyword>
<evidence type="ECO:0000259" key="2">
    <source>
        <dbReference type="Pfam" id="PF13731"/>
    </source>
</evidence>
<evidence type="ECO:0000313" key="3">
    <source>
        <dbReference type="EMBL" id="KRL11949.1"/>
    </source>
</evidence>
<evidence type="ECO:0000313" key="4">
    <source>
        <dbReference type="Proteomes" id="UP000051330"/>
    </source>
</evidence>
<accession>A0A0R1MUD7</accession>
<dbReference type="InterPro" id="IPR027994">
    <property type="entry name" value="WxL_dom"/>
</dbReference>
<dbReference type="STRING" id="1423792.FD09_GL000558"/>